<dbReference type="RefSeq" id="WP_345127642.1">
    <property type="nucleotide sequence ID" value="NZ_BAABAT010000007.1"/>
</dbReference>
<evidence type="ECO:0000256" key="3">
    <source>
        <dbReference type="ARBA" id="ARBA00012737"/>
    </source>
</evidence>
<evidence type="ECO:0000256" key="7">
    <source>
        <dbReference type="ARBA" id="ARBA00022962"/>
    </source>
</evidence>
<comment type="catalytic activity">
    <reaction evidence="8">
        <text>L-aspartate + L-glutamine + ATP + H2O = L-asparagine + L-glutamate + AMP + diphosphate + H(+)</text>
        <dbReference type="Rhea" id="RHEA:12228"/>
        <dbReference type="ChEBI" id="CHEBI:15377"/>
        <dbReference type="ChEBI" id="CHEBI:15378"/>
        <dbReference type="ChEBI" id="CHEBI:29985"/>
        <dbReference type="ChEBI" id="CHEBI:29991"/>
        <dbReference type="ChEBI" id="CHEBI:30616"/>
        <dbReference type="ChEBI" id="CHEBI:33019"/>
        <dbReference type="ChEBI" id="CHEBI:58048"/>
        <dbReference type="ChEBI" id="CHEBI:58359"/>
        <dbReference type="ChEBI" id="CHEBI:456215"/>
        <dbReference type="EC" id="6.3.5.4"/>
    </reaction>
</comment>
<dbReference type="InterPro" id="IPR001962">
    <property type="entry name" value="Asn_synthase"/>
</dbReference>
<dbReference type="InterPro" id="IPR029055">
    <property type="entry name" value="Ntn_hydrolases_N"/>
</dbReference>
<dbReference type="InterPro" id="IPR051786">
    <property type="entry name" value="ASN_synthetase/amidase"/>
</dbReference>
<dbReference type="Gene3D" id="3.40.50.620">
    <property type="entry name" value="HUPs"/>
    <property type="match status" value="1"/>
</dbReference>
<comment type="pathway">
    <text evidence="1">Amino-acid biosynthesis; L-asparagine biosynthesis; L-asparagine from L-aspartate (L-Gln route): step 1/1.</text>
</comment>
<evidence type="ECO:0000259" key="9">
    <source>
        <dbReference type="PROSITE" id="PS51278"/>
    </source>
</evidence>
<dbReference type="PANTHER" id="PTHR43284:SF1">
    <property type="entry name" value="ASPARAGINE SYNTHETASE"/>
    <property type="match status" value="1"/>
</dbReference>
<keyword evidence="5" id="KW-0067">ATP-binding</keyword>
<evidence type="ECO:0000256" key="5">
    <source>
        <dbReference type="ARBA" id="ARBA00022840"/>
    </source>
</evidence>
<dbReference type="PROSITE" id="PS51278">
    <property type="entry name" value="GATASE_TYPE_2"/>
    <property type="match status" value="1"/>
</dbReference>
<dbReference type="Pfam" id="PF00733">
    <property type="entry name" value="Asn_synthase"/>
    <property type="match status" value="1"/>
</dbReference>
<keyword evidence="6" id="KW-0028">Amino-acid biosynthesis</keyword>
<name>A0ABP8D7H3_9ACTN</name>
<dbReference type="InterPro" id="IPR033738">
    <property type="entry name" value="AsnB_N"/>
</dbReference>
<evidence type="ECO:0000313" key="11">
    <source>
        <dbReference type="Proteomes" id="UP001500620"/>
    </source>
</evidence>
<comment type="caution">
    <text evidence="10">The sequence shown here is derived from an EMBL/GenBank/DDBJ whole genome shotgun (WGS) entry which is preliminary data.</text>
</comment>
<feature type="domain" description="Glutamine amidotransferase type-2" evidence="9">
    <location>
        <begin position="2"/>
        <end position="216"/>
    </location>
</feature>
<protein>
    <recommendedName>
        <fullName evidence="3">asparagine synthase (glutamine-hydrolyzing)</fullName>
        <ecNumber evidence="3">6.3.5.4</ecNumber>
    </recommendedName>
</protein>
<dbReference type="InterPro" id="IPR017932">
    <property type="entry name" value="GATase_2_dom"/>
</dbReference>
<dbReference type="PANTHER" id="PTHR43284">
    <property type="entry name" value="ASPARAGINE SYNTHETASE (GLUTAMINE-HYDROLYZING)"/>
    <property type="match status" value="1"/>
</dbReference>
<keyword evidence="6" id="KW-0061">Asparagine biosynthesis</keyword>
<keyword evidence="11" id="KW-1185">Reference proteome</keyword>
<accession>A0ABP8D7H3</accession>
<keyword evidence="7" id="KW-0315">Glutamine amidotransferase</keyword>
<comment type="similarity">
    <text evidence="2">Belongs to the asparagine synthetase family.</text>
</comment>
<dbReference type="NCBIfam" id="TIGR01536">
    <property type="entry name" value="asn_synth_AEB"/>
    <property type="match status" value="1"/>
</dbReference>
<dbReference type="InterPro" id="IPR006426">
    <property type="entry name" value="Asn_synth_AEB"/>
</dbReference>
<gene>
    <name evidence="10" type="primary">asnB_3</name>
    <name evidence="10" type="ORF">GCM10022255_032830</name>
</gene>
<dbReference type="Gene3D" id="3.60.20.10">
    <property type="entry name" value="Glutamine Phosphoribosylpyrophosphate, subunit 1, domain 1"/>
    <property type="match status" value="1"/>
</dbReference>
<evidence type="ECO:0000256" key="8">
    <source>
        <dbReference type="ARBA" id="ARBA00048741"/>
    </source>
</evidence>
<evidence type="ECO:0000256" key="4">
    <source>
        <dbReference type="ARBA" id="ARBA00022741"/>
    </source>
</evidence>
<evidence type="ECO:0000256" key="1">
    <source>
        <dbReference type="ARBA" id="ARBA00005187"/>
    </source>
</evidence>
<dbReference type="PIRSF" id="PIRSF001589">
    <property type="entry name" value="Asn_synthetase_glu-h"/>
    <property type="match status" value="1"/>
</dbReference>
<evidence type="ECO:0000256" key="6">
    <source>
        <dbReference type="ARBA" id="ARBA00022888"/>
    </source>
</evidence>
<dbReference type="EMBL" id="BAABAT010000007">
    <property type="protein sequence ID" value="GAA4249293.1"/>
    <property type="molecule type" value="Genomic_DNA"/>
</dbReference>
<dbReference type="EC" id="6.3.5.4" evidence="3"/>
<evidence type="ECO:0000256" key="2">
    <source>
        <dbReference type="ARBA" id="ARBA00005752"/>
    </source>
</evidence>
<dbReference type="Proteomes" id="UP001500620">
    <property type="component" value="Unassembled WGS sequence"/>
</dbReference>
<dbReference type="Pfam" id="PF13537">
    <property type="entry name" value="GATase_7"/>
    <property type="match status" value="1"/>
</dbReference>
<dbReference type="CDD" id="cd01991">
    <property type="entry name" value="Asn_synthase_B_C"/>
    <property type="match status" value="1"/>
</dbReference>
<dbReference type="InterPro" id="IPR014729">
    <property type="entry name" value="Rossmann-like_a/b/a_fold"/>
</dbReference>
<dbReference type="SUPFAM" id="SSF52402">
    <property type="entry name" value="Adenine nucleotide alpha hydrolases-like"/>
    <property type="match status" value="1"/>
</dbReference>
<evidence type="ECO:0000313" key="10">
    <source>
        <dbReference type="EMBL" id="GAA4249293.1"/>
    </source>
</evidence>
<dbReference type="CDD" id="cd00712">
    <property type="entry name" value="AsnB"/>
    <property type="match status" value="1"/>
</dbReference>
<organism evidence="10 11">
    <name type="scientific">Dactylosporangium darangshiense</name>
    <dbReference type="NCBI Taxonomy" id="579108"/>
    <lineage>
        <taxon>Bacteria</taxon>
        <taxon>Bacillati</taxon>
        <taxon>Actinomycetota</taxon>
        <taxon>Actinomycetes</taxon>
        <taxon>Micromonosporales</taxon>
        <taxon>Micromonosporaceae</taxon>
        <taxon>Dactylosporangium</taxon>
    </lineage>
</organism>
<sequence>MCGIAGWVDLRRDLLVESAGARAMTGTMVLRGPDAEGLWVREHVAFGHRRLAIIDLAGGEQPMVADDDGREIAALTYSGELYNYRELRRELISRGHRFRTESDTEVVLRAYVEWGEDFVDRLNGMYAFGIWDVRRERLVLVRDRMGVKPLFYYTGEPGSVLFASEPKAIFAHPLAEAVVDLDGLRELFAFVKTPGHAIYRDLYEVVPGEVVSVDRDGLRRRQYWAPGYVEHRDDVETTVRTVRGLLEDIVDRQTVADVPMCALLSGGLDSSAVTALAHAALMRRHEGPLRSFAVDFVGQAEHFRPDALRPTPDAPFVHDVVKHVGVHHEDIVLDAASLIDPLARTAVVAAADQPPFGGDIYTSLYLLFRAVREYSTVALSGEAADEVFGGYLWFHQPEVVRADTFPWMVVGGPGTGALDPGLLSSLRLADYRAAAYREALAEVEHGDDADPYNRRMREISYLHLTRFVRILLDRKDRMSMAHGLEVRVPFCDHRLVEYVYNTPWAMKTFDGREKSLLRAAAADVLPTSVVERTKSPYPATQDPQYERVLRDTLARIAADSPAAPLLDPRRVSELVESPYENDGFGEARRSIEQALSLDTWLRHTPARLV</sequence>
<proteinExistence type="inferred from homology"/>
<reference evidence="11" key="1">
    <citation type="journal article" date="2019" name="Int. J. Syst. Evol. Microbiol.">
        <title>The Global Catalogue of Microorganisms (GCM) 10K type strain sequencing project: providing services to taxonomists for standard genome sequencing and annotation.</title>
        <authorList>
            <consortium name="The Broad Institute Genomics Platform"/>
            <consortium name="The Broad Institute Genome Sequencing Center for Infectious Disease"/>
            <person name="Wu L."/>
            <person name="Ma J."/>
        </authorList>
    </citation>
    <scope>NUCLEOTIDE SEQUENCE [LARGE SCALE GENOMIC DNA]</scope>
    <source>
        <strain evidence="11">JCM 17441</strain>
    </source>
</reference>
<dbReference type="SUPFAM" id="SSF56235">
    <property type="entry name" value="N-terminal nucleophile aminohydrolases (Ntn hydrolases)"/>
    <property type="match status" value="1"/>
</dbReference>
<keyword evidence="4" id="KW-0547">Nucleotide-binding</keyword>